<gene>
    <name evidence="2" type="ORF">NITHO_3280017</name>
</gene>
<dbReference type="Proteomes" id="UP000004221">
    <property type="component" value="Unassembled WGS sequence"/>
</dbReference>
<evidence type="ECO:0000256" key="1">
    <source>
        <dbReference type="SAM" id="Phobius"/>
    </source>
</evidence>
<keyword evidence="1" id="KW-1133">Transmembrane helix</keyword>
<organism evidence="2 3">
    <name type="scientific">Nitrolancea hollandica Lb</name>
    <dbReference type="NCBI Taxonomy" id="1129897"/>
    <lineage>
        <taxon>Bacteria</taxon>
        <taxon>Pseudomonadati</taxon>
        <taxon>Thermomicrobiota</taxon>
        <taxon>Thermomicrobia</taxon>
        <taxon>Sphaerobacterales</taxon>
        <taxon>Sphaerobacterineae</taxon>
        <taxon>Sphaerobacteraceae</taxon>
        <taxon>Nitrolancea</taxon>
    </lineage>
</organism>
<keyword evidence="1" id="KW-0812">Transmembrane</keyword>
<keyword evidence="3" id="KW-1185">Reference proteome</keyword>
<dbReference type="AlphaFoldDB" id="I4EHV8"/>
<comment type="caution">
    <text evidence="2">The sequence shown here is derived from an EMBL/GenBank/DDBJ whole genome shotgun (WGS) entry which is preliminary data.</text>
</comment>
<sequence>MMDEPINPAGKQRDGMRSGAALKHLLARTGGPDGVDLEPGCAYGVVTRTMVQDLTHELREIKGRVNQLLFLTIGTIILEVMFRITGLG</sequence>
<evidence type="ECO:0000313" key="3">
    <source>
        <dbReference type="Proteomes" id="UP000004221"/>
    </source>
</evidence>
<keyword evidence="1" id="KW-0472">Membrane</keyword>
<evidence type="ECO:0000313" key="2">
    <source>
        <dbReference type="EMBL" id="CCF84270.1"/>
    </source>
</evidence>
<reference evidence="2 3" key="1">
    <citation type="journal article" date="2012" name="ISME J.">
        <title>Nitrification expanded: discovery, physiology and genomics of a nitrite-oxidizing bacterium from the phylum Chloroflexi.</title>
        <authorList>
            <person name="Sorokin D.Y."/>
            <person name="Lucker S."/>
            <person name="Vejmelkova D."/>
            <person name="Kostrikina N.A."/>
            <person name="Kleerebezem R."/>
            <person name="Rijpstra W.I."/>
            <person name="Damste J.S."/>
            <person name="Le Paslier D."/>
            <person name="Muyzer G."/>
            <person name="Wagner M."/>
            <person name="van Loosdrecht M.C."/>
            <person name="Daims H."/>
        </authorList>
    </citation>
    <scope>NUCLEOTIDE SEQUENCE [LARGE SCALE GENOMIC DNA]</scope>
    <source>
        <strain evidence="3">none</strain>
    </source>
</reference>
<dbReference type="EMBL" id="CAGS01000255">
    <property type="protein sequence ID" value="CCF84270.1"/>
    <property type="molecule type" value="Genomic_DNA"/>
</dbReference>
<feature type="transmembrane region" description="Helical" evidence="1">
    <location>
        <begin position="68"/>
        <end position="86"/>
    </location>
</feature>
<accession>I4EHV8</accession>
<name>I4EHV8_9BACT</name>
<protein>
    <submittedName>
        <fullName evidence="2">Uncharacterized protein</fullName>
    </submittedName>
</protein>
<proteinExistence type="predicted"/>